<dbReference type="KEGG" id="sfm:108925707"/>
<dbReference type="Proteomes" id="UP000694397">
    <property type="component" value="Chromosome 16"/>
</dbReference>
<evidence type="ECO:0000313" key="7">
    <source>
        <dbReference type="Proteomes" id="UP000694397"/>
    </source>
</evidence>
<sequence length="416" mass="46872">MAKRCVWRSCKEEKEGDNLIVVQFSNGNLSNTDAVSFSMYSSKDSENPRKKSRLIVAAETDRLSYVGNNFGTGSLRCNTLCNYYVGVLNKATKNMEVHSAQLFNMQPVIPGESTREDEPQKNASQSYRDKVDSLIEAFGTNKQKRALTSRRLNMVGSEALQHAVAKAANRVIEQKGLEALEQDVAQTESLNDASQHLPPCHPDADRPEDVYPFDDLISPVEYKALEVPAQKLTELSPDDLQKMEQDGSPRSVLVQLQTLPTEGERRHRQARCAWYLFQLIKLSQQKSNFNRKFSLEEGCPRVIANKLMKTFTAEVFSRGRIQHVVPASMRVKLAAYCLALLLHMGDQMADLTLLHRDLGMKEAKIVEVAKAMGLKLSKQLTTAGGSLLEEHRMATLVLPLVRHEKPTMLRKRKKMR</sequence>
<name>A0A8C9QZ95_SCLFO</name>
<dbReference type="AlphaFoldDB" id="A0A8C9QZ95"/>
<dbReference type="PANTHER" id="PTHR14440">
    <property type="entry name" value="DNA-DIRECTED RNA POLYMERASE I SUBUNIT RPA49"/>
    <property type="match status" value="1"/>
</dbReference>
<evidence type="ECO:0000256" key="5">
    <source>
        <dbReference type="ARBA" id="ARBA00023242"/>
    </source>
</evidence>
<keyword evidence="4" id="KW-0804">Transcription</keyword>
<evidence type="ECO:0000256" key="2">
    <source>
        <dbReference type="ARBA" id="ARBA00009430"/>
    </source>
</evidence>
<dbReference type="GeneTree" id="ENSGT00390000018004"/>
<gene>
    <name evidence="6" type="primary">POLR1E</name>
    <name evidence="6" type="synonym">polr1e</name>
</gene>
<keyword evidence="5" id="KW-0539">Nucleus</keyword>
<proteinExistence type="inferred from homology"/>
<protein>
    <submittedName>
        <fullName evidence="6">RNA polymerase I subunit E</fullName>
    </submittedName>
</protein>
<evidence type="ECO:0000256" key="4">
    <source>
        <dbReference type="ARBA" id="ARBA00023163"/>
    </source>
</evidence>
<dbReference type="Ensembl" id="ENSSFOT00015003548.2">
    <property type="protein sequence ID" value="ENSSFOP00015003491.2"/>
    <property type="gene ID" value="ENSSFOG00015002293.2"/>
</dbReference>
<dbReference type="CTD" id="64425"/>
<evidence type="ECO:0000256" key="1">
    <source>
        <dbReference type="ARBA" id="ARBA00004604"/>
    </source>
</evidence>
<evidence type="ECO:0000256" key="3">
    <source>
        <dbReference type="ARBA" id="ARBA00022478"/>
    </source>
</evidence>
<dbReference type="GO" id="GO:0005730">
    <property type="term" value="C:nucleolus"/>
    <property type="evidence" value="ECO:0007669"/>
    <property type="project" value="UniProtKB-SubCell"/>
</dbReference>
<dbReference type="GO" id="GO:0003677">
    <property type="term" value="F:DNA binding"/>
    <property type="evidence" value="ECO:0007669"/>
    <property type="project" value="InterPro"/>
</dbReference>
<keyword evidence="7" id="KW-1185">Reference proteome</keyword>
<reference evidence="6 7" key="1">
    <citation type="submission" date="2019-04" db="EMBL/GenBank/DDBJ databases">
        <authorList>
            <consortium name="Wellcome Sanger Institute Data Sharing"/>
        </authorList>
    </citation>
    <scope>NUCLEOTIDE SEQUENCE [LARGE SCALE GENOMIC DNA]</scope>
</reference>
<dbReference type="GO" id="GO:0000428">
    <property type="term" value="C:DNA-directed RNA polymerase complex"/>
    <property type="evidence" value="ECO:0007669"/>
    <property type="project" value="UniProtKB-KW"/>
</dbReference>
<keyword evidence="3" id="KW-0240">DNA-directed RNA polymerase</keyword>
<evidence type="ECO:0000313" key="6">
    <source>
        <dbReference type="Ensembl" id="ENSSFOP00015003491.2"/>
    </source>
</evidence>
<dbReference type="Pfam" id="PF06870">
    <property type="entry name" value="RNA_pol_I_A49"/>
    <property type="match status" value="1"/>
</dbReference>
<organism evidence="6 7">
    <name type="scientific">Scleropages formosus</name>
    <name type="common">Asian bonytongue</name>
    <name type="synonym">Osteoglossum formosum</name>
    <dbReference type="NCBI Taxonomy" id="113540"/>
    <lineage>
        <taxon>Eukaryota</taxon>
        <taxon>Metazoa</taxon>
        <taxon>Chordata</taxon>
        <taxon>Craniata</taxon>
        <taxon>Vertebrata</taxon>
        <taxon>Euteleostomi</taxon>
        <taxon>Actinopterygii</taxon>
        <taxon>Neopterygii</taxon>
        <taxon>Teleostei</taxon>
        <taxon>Osteoglossocephala</taxon>
        <taxon>Osteoglossomorpha</taxon>
        <taxon>Osteoglossiformes</taxon>
        <taxon>Osteoglossidae</taxon>
        <taxon>Scleropages</taxon>
    </lineage>
</organism>
<comment type="subcellular location">
    <subcellularLocation>
        <location evidence="1">Nucleus</location>
        <location evidence="1">Nucleolus</location>
    </subcellularLocation>
</comment>
<dbReference type="OrthoDB" id="532500at2759"/>
<comment type="similarity">
    <text evidence="2">Belongs to the eukaryotic RPA49/POLR1E RNA polymerase subunit family.</text>
</comment>
<reference evidence="6" key="2">
    <citation type="submission" date="2025-08" db="UniProtKB">
        <authorList>
            <consortium name="Ensembl"/>
        </authorList>
    </citation>
    <scope>IDENTIFICATION</scope>
</reference>
<dbReference type="GeneID" id="108925707"/>
<reference evidence="6" key="3">
    <citation type="submission" date="2025-09" db="UniProtKB">
        <authorList>
            <consortium name="Ensembl"/>
        </authorList>
    </citation>
    <scope>IDENTIFICATION</scope>
</reference>
<dbReference type="RefSeq" id="XP_018593385.2">
    <property type="nucleotide sequence ID" value="XM_018737869.2"/>
</dbReference>
<dbReference type="GO" id="GO:0006351">
    <property type="term" value="P:DNA-templated transcription"/>
    <property type="evidence" value="ECO:0007669"/>
    <property type="project" value="InterPro"/>
</dbReference>
<dbReference type="InterPro" id="IPR009668">
    <property type="entry name" value="RNA_pol-assoc_fac_A49-like"/>
</dbReference>
<accession>A0A8C9QZ95</accession>